<dbReference type="AlphaFoldDB" id="L0PGK4"/>
<organism evidence="2">
    <name type="scientific">Pneumocystis jirovecii</name>
    <name type="common">Human pneumocystis pneumonia agent</name>
    <dbReference type="NCBI Taxonomy" id="42068"/>
    <lineage>
        <taxon>Eukaryota</taxon>
        <taxon>Fungi</taxon>
        <taxon>Dikarya</taxon>
        <taxon>Ascomycota</taxon>
        <taxon>Taphrinomycotina</taxon>
        <taxon>Pneumocystomycetes</taxon>
        <taxon>Pneumocystaceae</taxon>
        <taxon>Pneumocystis</taxon>
    </lineage>
</organism>
<gene>
    <name evidence="1" type="ORF">PNEJI1_000004</name>
</gene>
<dbReference type="VEuPathDB" id="FungiDB:PNEJI1_000004"/>
<proteinExistence type="predicted"/>
<dbReference type="InterPro" id="IPR037626">
    <property type="entry name" value="NUP37"/>
</dbReference>
<dbReference type="Proteomes" id="UP000010422">
    <property type="component" value="Unassembled WGS sequence"/>
</dbReference>
<dbReference type="EMBL" id="CAKM01000281">
    <property type="protein sequence ID" value="CCJ31204.1"/>
    <property type="molecule type" value="Genomic_DNA"/>
</dbReference>
<dbReference type="SUPFAM" id="SSF50978">
    <property type="entry name" value="WD40 repeat-like"/>
    <property type="match status" value="1"/>
</dbReference>
<dbReference type="InParanoid" id="L0PGK4"/>
<dbReference type="InterPro" id="IPR001680">
    <property type="entry name" value="WD40_rpt"/>
</dbReference>
<evidence type="ECO:0000313" key="1">
    <source>
        <dbReference type="EMBL" id="CCJ31204.1"/>
    </source>
</evidence>
<reference evidence="1 2" key="1">
    <citation type="journal article" date="2012" name="MBio">
        <title>De novo assembly of the Pneumocystis jirovecii genome from a single bronchoalveolar lavage fluid specimen from a patient.</title>
        <authorList>
            <person name="Cisse O.H."/>
            <person name="Pagni M."/>
            <person name="Hauser P.M."/>
        </authorList>
    </citation>
    <scope>NUCLEOTIDE SEQUENCE [LARGE SCALE GENOMIC DNA]</scope>
    <source>
        <strain evidence="1 2">SE8</strain>
    </source>
</reference>
<dbReference type="GO" id="GO:0031080">
    <property type="term" value="C:nuclear pore outer ring"/>
    <property type="evidence" value="ECO:0007669"/>
    <property type="project" value="InterPro"/>
</dbReference>
<evidence type="ECO:0008006" key="3">
    <source>
        <dbReference type="Google" id="ProtNLM"/>
    </source>
</evidence>
<dbReference type="Gene3D" id="2.130.10.10">
    <property type="entry name" value="YVTN repeat-like/Quinoprotein amine dehydrogenase"/>
    <property type="match status" value="1"/>
</dbReference>
<dbReference type="InterPro" id="IPR015943">
    <property type="entry name" value="WD40/YVTN_repeat-like_dom_sf"/>
</dbReference>
<evidence type="ECO:0000313" key="2">
    <source>
        <dbReference type="Proteomes" id="UP000010422"/>
    </source>
</evidence>
<accession>L0PGK4</accession>
<dbReference type="PANTHER" id="PTHR22806:SF0">
    <property type="entry name" value="NUCLEOPORIN NUP37"/>
    <property type="match status" value="1"/>
</dbReference>
<dbReference type="InterPro" id="IPR036322">
    <property type="entry name" value="WD40_repeat_dom_sf"/>
</dbReference>
<comment type="caution">
    <text evidence="1">The sequence shown here is derived from an EMBL/GenBank/DDBJ whole genome shotgun (WGS) entry which is preliminary data.</text>
</comment>
<protein>
    <recommendedName>
        <fullName evidence="3">Anaphase-promoting complex subunit 4 WD40 domain-containing protein</fullName>
    </recommendedName>
</protein>
<name>L0PGK4_PNEJI</name>
<dbReference type="FunCoup" id="L0PGK4">
    <property type="interactions" value="128"/>
</dbReference>
<dbReference type="SMART" id="SM00320">
    <property type="entry name" value="WD40"/>
    <property type="match status" value="2"/>
</dbReference>
<sequence length="433" mass="48272">MESKIILPVSSFLDQKQKTVVYNISGSVVEFCPFEQSSSLLALGNKQGIILLKRTFFEIDELGDVSKLQFKERWGLKQILYVQLGARVTSIAFSPTTYTDIVDVEKFSVTLAIAAEENNAWFLKSSSESKDPKLVTLGGTSGHQDFINDVDITYINITDDVDKMVFTGDIIATGGDDCTAIVWRITNDSPQISAYSTGSPVVSVKFHKFYPRRLLVGEYNKTIKVLDWADAGGKWLIGLCLEHPLYTSVKSNLATCLVDVDWIGNKDDIGRIIAAVSNGSWFLWSFDGKNNNISAFPIVKGCIGSQANVKQIIFRPGHPDIFAICFQGFLKSSISHIKLINVFVGMDPIDIVLPLPETLKPEDSYISWHANEGVIAICRNSSLMISFSLIRFLCKEYKCILGIYNFCMRIVVRSIFLLGCHVFEPIPPFSILR</sequence>
<dbReference type="STRING" id="1209962.L0PGK4"/>
<dbReference type="PANTHER" id="PTHR22806">
    <property type="entry name" value="NUCLEOPORIN NUP37 P37 -RELATED"/>
    <property type="match status" value="1"/>
</dbReference>